<evidence type="ECO:0000256" key="2">
    <source>
        <dbReference type="SAM" id="SignalP"/>
    </source>
</evidence>
<organism evidence="3 4">
    <name type="scientific">Potamilus streckersoni</name>
    <dbReference type="NCBI Taxonomy" id="2493646"/>
    <lineage>
        <taxon>Eukaryota</taxon>
        <taxon>Metazoa</taxon>
        <taxon>Spiralia</taxon>
        <taxon>Lophotrochozoa</taxon>
        <taxon>Mollusca</taxon>
        <taxon>Bivalvia</taxon>
        <taxon>Autobranchia</taxon>
        <taxon>Heteroconchia</taxon>
        <taxon>Palaeoheterodonta</taxon>
        <taxon>Unionida</taxon>
        <taxon>Unionoidea</taxon>
        <taxon>Unionidae</taxon>
        <taxon>Ambleminae</taxon>
        <taxon>Lampsilini</taxon>
        <taxon>Potamilus</taxon>
    </lineage>
</organism>
<proteinExistence type="predicted"/>
<name>A0AAE0SFC5_9BIVA</name>
<feature type="coiled-coil region" evidence="1">
    <location>
        <begin position="57"/>
        <end position="88"/>
    </location>
</feature>
<evidence type="ECO:0000313" key="3">
    <source>
        <dbReference type="EMBL" id="KAK3591005.1"/>
    </source>
</evidence>
<dbReference type="AlphaFoldDB" id="A0AAE0SFC5"/>
<dbReference type="Proteomes" id="UP001195483">
    <property type="component" value="Unassembled WGS sequence"/>
</dbReference>
<comment type="caution">
    <text evidence="3">The sequence shown here is derived from an EMBL/GenBank/DDBJ whole genome shotgun (WGS) entry which is preliminary data.</text>
</comment>
<sequence>MILLKCPLLAFAVLLLLSSAVQGQERDSKMPCSDSVPEDAMLDAGFLPADSKFAYPKDEVTKLLTNQSKELQETIREAQKEKVSAQTAALPIFNYYYDVCPSYKFLLQFQWWYFWDNSNAYKCFSLHPVYITWCQTRYCRLKSTSVFYWWYRCQPEWRPTYFWAVCLDNNGKWFFRYLWKNLPVCCNCMRYTLYNEIQCPIRQDTTDV</sequence>
<reference evidence="3" key="2">
    <citation type="journal article" date="2021" name="Genome Biol. Evol.">
        <title>Developing a high-quality reference genome for a parasitic bivalve with doubly uniparental inheritance (Bivalvia: Unionida).</title>
        <authorList>
            <person name="Smith C.H."/>
        </authorList>
    </citation>
    <scope>NUCLEOTIDE SEQUENCE</scope>
    <source>
        <strain evidence="3">CHS0354</strain>
        <tissue evidence="3">Mantle</tissue>
    </source>
</reference>
<feature type="signal peptide" evidence="2">
    <location>
        <begin position="1"/>
        <end position="23"/>
    </location>
</feature>
<accession>A0AAE0SFC5</accession>
<keyword evidence="2" id="KW-0732">Signal</keyword>
<keyword evidence="4" id="KW-1185">Reference proteome</keyword>
<evidence type="ECO:0000256" key="1">
    <source>
        <dbReference type="SAM" id="Coils"/>
    </source>
</evidence>
<gene>
    <name evidence="3" type="ORF">CHS0354_020363</name>
</gene>
<reference evidence="3" key="1">
    <citation type="journal article" date="2021" name="Genome Biol. Evol.">
        <title>A High-Quality Reference Genome for a Parasitic Bivalve with Doubly Uniparental Inheritance (Bivalvia: Unionida).</title>
        <authorList>
            <person name="Smith C.H."/>
        </authorList>
    </citation>
    <scope>NUCLEOTIDE SEQUENCE</scope>
    <source>
        <strain evidence="3">CHS0354</strain>
    </source>
</reference>
<evidence type="ECO:0000313" key="4">
    <source>
        <dbReference type="Proteomes" id="UP001195483"/>
    </source>
</evidence>
<protein>
    <submittedName>
        <fullName evidence="3">Uncharacterized protein</fullName>
    </submittedName>
</protein>
<feature type="chain" id="PRO_5042212557" evidence="2">
    <location>
        <begin position="24"/>
        <end position="208"/>
    </location>
</feature>
<dbReference type="EMBL" id="JAEAOA010001235">
    <property type="protein sequence ID" value="KAK3591005.1"/>
    <property type="molecule type" value="Genomic_DNA"/>
</dbReference>
<keyword evidence="1" id="KW-0175">Coiled coil</keyword>
<reference evidence="3" key="3">
    <citation type="submission" date="2023-05" db="EMBL/GenBank/DDBJ databases">
        <authorList>
            <person name="Smith C.H."/>
        </authorList>
    </citation>
    <scope>NUCLEOTIDE SEQUENCE</scope>
    <source>
        <strain evidence="3">CHS0354</strain>
        <tissue evidence="3">Mantle</tissue>
    </source>
</reference>